<protein>
    <submittedName>
        <fullName evidence="4">Iron-containing alcohol dehydrogenase</fullName>
    </submittedName>
</protein>
<dbReference type="FunFam" id="1.20.1090.10:FF:000001">
    <property type="entry name" value="Aldehyde-alcohol dehydrogenase"/>
    <property type="match status" value="1"/>
</dbReference>
<dbReference type="SUPFAM" id="SSF56796">
    <property type="entry name" value="Dehydroquinate synthase-like"/>
    <property type="match status" value="1"/>
</dbReference>
<evidence type="ECO:0000313" key="5">
    <source>
        <dbReference type="Proteomes" id="UP000607645"/>
    </source>
</evidence>
<sequence>MYSIKLGCGHMHCGENAVRTLADLPAQRKRAYIVMSGTIQQDLGQLKMVTDVLEGAGFTWKGYTDVEPEPSFQTVLRGAADMAAFEPDWVIGFGGGSAMDAAKAMWVFYENPEYRELEDVMPPNEIKNLREKARLCCIPTSAGTGSEATRAALIKDTVKKKKYSIRCMRGRLVPDVAVLDPIFTTTMPKSLTAASGMDALTHAIESYVTPIANPYSDAMAMASFRYGFQNLAECYEHGDNLDARAKMLAASCMGGIAFSNCALGIVHSIAHTFGAEYGVPHGLANAIVLPYGLKFNAADPETKARYDELAALVGERDLREAVLALRRRINVPDAMCEVVKDEADFRAKLDALVEKAFADVCTPFTPRKPTPGEMRALILEVYYGRQAD</sequence>
<dbReference type="InterPro" id="IPR018211">
    <property type="entry name" value="ADH_Fe_CS"/>
</dbReference>
<evidence type="ECO:0000313" key="4">
    <source>
        <dbReference type="EMBL" id="MBC5738132.1"/>
    </source>
</evidence>
<proteinExistence type="predicted"/>
<feature type="domain" description="Alcohol dehydrogenase iron-type/glycerol dehydrogenase GldA" evidence="2">
    <location>
        <begin position="11"/>
        <end position="181"/>
    </location>
</feature>
<dbReference type="Pfam" id="PF00465">
    <property type="entry name" value="Fe-ADH"/>
    <property type="match status" value="1"/>
</dbReference>
<name>A0A8J6JMR0_9FIRM</name>
<dbReference type="EMBL" id="JACOPQ010000012">
    <property type="protein sequence ID" value="MBC5738132.1"/>
    <property type="molecule type" value="Genomic_DNA"/>
</dbReference>
<dbReference type="InterPro" id="IPR056798">
    <property type="entry name" value="ADH_Fe_C"/>
</dbReference>
<evidence type="ECO:0000256" key="1">
    <source>
        <dbReference type="ARBA" id="ARBA00023002"/>
    </source>
</evidence>
<dbReference type="PANTHER" id="PTHR11496:SF83">
    <property type="entry name" value="HYDROXYACID-OXOACID TRANSHYDROGENASE, MITOCHONDRIAL"/>
    <property type="match status" value="1"/>
</dbReference>
<dbReference type="Gene3D" id="3.40.50.1970">
    <property type="match status" value="1"/>
</dbReference>
<organism evidence="4 5">
    <name type="scientific">Lawsonibacter faecis</name>
    <dbReference type="NCBI Taxonomy" id="2763052"/>
    <lineage>
        <taxon>Bacteria</taxon>
        <taxon>Bacillati</taxon>
        <taxon>Bacillota</taxon>
        <taxon>Clostridia</taxon>
        <taxon>Eubacteriales</taxon>
        <taxon>Oscillospiraceae</taxon>
        <taxon>Lawsonibacter</taxon>
    </lineage>
</organism>
<dbReference type="CDD" id="cd08179">
    <property type="entry name" value="NADPH_BDH"/>
    <property type="match status" value="1"/>
</dbReference>
<keyword evidence="5" id="KW-1185">Reference proteome</keyword>
<dbReference type="GO" id="GO:0046872">
    <property type="term" value="F:metal ion binding"/>
    <property type="evidence" value="ECO:0007669"/>
    <property type="project" value="InterPro"/>
</dbReference>
<dbReference type="Pfam" id="PF25137">
    <property type="entry name" value="ADH_Fe_C"/>
    <property type="match status" value="1"/>
</dbReference>
<evidence type="ECO:0000259" key="2">
    <source>
        <dbReference type="Pfam" id="PF00465"/>
    </source>
</evidence>
<feature type="domain" description="Fe-containing alcohol dehydrogenase-like C-terminal" evidence="3">
    <location>
        <begin position="192"/>
        <end position="380"/>
    </location>
</feature>
<dbReference type="Gene3D" id="1.20.1090.10">
    <property type="entry name" value="Dehydroquinate synthase-like - alpha domain"/>
    <property type="match status" value="1"/>
</dbReference>
<comment type="caution">
    <text evidence="4">The sequence shown here is derived from an EMBL/GenBank/DDBJ whole genome shotgun (WGS) entry which is preliminary data.</text>
</comment>
<dbReference type="InterPro" id="IPR034802">
    <property type="entry name" value="NADPH_BDH"/>
</dbReference>
<dbReference type="GO" id="GO:0004022">
    <property type="term" value="F:alcohol dehydrogenase (NAD+) activity"/>
    <property type="evidence" value="ECO:0007669"/>
    <property type="project" value="TreeGrafter"/>
</dbReference>
<dbReference type="PANTHER" id="PTHR11496">
    <property type="entry name" value="ALCOHOL DEHYDROGENASE"/>
    <property type="match status" value="1"/>
</dbReference>
<dbReference type="InterPro" id="IPR039697">
    <property type="entry name" value="Alcohol_dehydrogenase_Fe"/>
</dbReference>
<dbReference type="PROSITE" id="PS00913">
    <property type="entry name" value="ADH_IRON_1"/>
    <property type="match status" value="1"/>
</dbReference>
<dbReference type="FunFam" id="3.40.50.1970:FF:000003">
    <property type="entry name" value="Alcohol dehydrogenase, iron-containing"/>
    <property type="match status" value="1"/>
</dbReference>
<evidence type="ECO:0000259" key="3">
    <source>
        <dbReference type="Pfam" id="PF25137"/>
    </source>
</evidence>
<reference evidence="4" key="1">
    <citation type="submission" date="2020-08" db="EMBL/GenBank/DDBJ databases">
        <title>Genome public.</title>
        <authorList>
            <person name="Liu C."/>
            <person name="Sun Q."/>
        </authorList>
    </citation>
    <scope>NUCLEOTIDE SEQUENCE</scope>
    <source>
        <strain evidence="4">NSJ-52</strain>
    </source>
</reference>
<dbReference type="Proteomes" id="UP000607645">
    <property type="component" value="Unassembled WGS sequence"/>
</dbReference>
<accession>A0A8J6JMR0</accession>
<dbReference type="AlphaFoldDB" id="A0A8J6JMR0"/>
<dbReference type="RefSeq" id="WP_186919909.1">
    <property type="nucleotide sequence ID" value="NZ_JACOPQ010000012.1"/>
</dbReference>
<dbReference type="InterPro" id="IPR001670">
    <property type="entry name" value="ADH_Fe/GldA"/>
</dbReference>
<gene>
    <name evidence="4" type="ORF">H8S62_14055</name>
</gene>
<keyword evidence="1" id="KW-0560">Oxidoreductase</keyword>